<dbReference type="PIRSF" id="PIRSF000538">
    <property type="entry name" value="GlpK"/>
    <property type="match status" value="1"/>
</dbReference>
<keyword evidence="3 7" id="KW-0418">Kinase</keyword>
<evidence type="ECO:0000256" key="3">
    <source>
        <dbReference type="ARBA" id="ARBA00022777"/>
    </source>
</evidence>
<evidence type="ECO:0000256" key="1">
    <source>
        <dbReference type="ARBA" id="ARBA00009156"/>
    </source>
</evidence>
<dbReference type="PANTHER" id="PTHR43435">
    <property type="entry name" value="RIBULOKINASE"/>
    <property type="match status" value="1"/>
</dbReference>
<proteinExistence type="inferred from homology"/>
<dbReference type="EMBL" id="JACIEZ010000007">
    <property type="protein sequence ID" value="MBB4066161.1"/>
    <property type="molecule type" value="Genomic_DNA"/>
</dbReference>
<evidence type="ECO:0000313" key="8">
    <source>
        <dbReference type="Proteomes" id="UP000528286"/>
    </source>
</evidence>
<comment type="caution">
    <text evidence="7">The sequence shown here is derived from an EMBL/GenBank/DDBJ whole genome shotgun (WGS) entry which is preliminary data.</text>
</comment>
<sequence>MLDETGRRARAPPVSEPASMDLRPMPSDIPRTSDNGPYLIGVDVGTGSARAGLFDMSGRMLAVAKQDIGLFREAGGIVEQSSAEIWQAVCATVRAAVAKAAVSPDAVAGIGFDATCSLVVLGPGGTSLPVGPSEDPARDIVVWMDHRAVEQAERINGFGHAVLDYVGGRISPEMETPKLLWLKEHRPAVFAAAWQFFDLADFLTWKATGDLARSTCTVTCKWTYLAHERRWDPGYFHQIGLGSLADEGFARIGTRIVEPGTPLGAGLTPEAAAAMGLRAGIAVGAGMIDAHAGGIGTVGIGGTPTDNLGYVFGTSSCTMTSTEAPVFVPGVWGPYFSAMVPGLWLNEGGQSAAGAAIDQLLAFHPAAAEAAARARDGGTGLPAFLASAVLARCPDASDAARLARGLQVVPEFLGNRAPFADPHARAVIAGLGMERDLDSLLALYVAGLCGIGYGLRQIIETQDSAGASVRRIVISGGAGQNDLVRQILADASGKPVVATVCAEPVLLGSAILGAAAAGLFADIGAAMAALSRAERVFEPAGGEIAALHAARYGHFAALQGIARSMRDC</sequence>
<feature type="domain" description="Carbohydrate kinase FGGY N-terminal" evidence="5">
    <location>
        <begin position="38"/>
        <end position="296"/>
    </location>
</feature>
<evidence type="ECO:0000259" key="5">
    <source>
        <dbReference type="Pfam" id="PF00370"/>
    </source>
</evidence>
<dbReference type="AlphaFoldDB" id="A0A7W6J7C4"/>
<dbReference type="InterPro" id="IPR006003">
    <property type="entry name" value="FGGY_RbtK-like"/>
</dbReference>
<evidence type="ECO:0000313" key="7">
    <source>
        <dbReference type="EMBL" id="MBB4066161.1"/>
    </source>
</evidence>
<keyword evidence="2" id="KW-0808">Transferase</keyword>
<evidence type="ECO:0000256" key="4">
    <source>
        <dbReference type="SAM" id="MobiDB-lite"/>
    </source>
</evidence>
<evidence type="ECO:0000259" key="6">
    <source>
        <dbReference type="Pfam" id="PF02782"/>
    </source>
</evidence>
<dbReference type="Pfam" id="PF02782">
    <property type="entry name" value="FGGY_C"/>
    <property type="match status" value="1"/>
</dbReference>
<protein>
    <submittedName>
        <fullName evidence="7">FGGY-family pentulose kinase</fullName>
    </submittedName>
</protein>
<dbReference type="InterPro" id="IPR000577">
    <property type="entry name" value="Carb_kinase_FGGY"/>
</dbReference>
<dbReference type="Proteomes" id="UP000528286">
    <property type="component" value="Unassembled WGS sequence"/>
</dbReference>
<dbReference type="SUPFAM" id="SSF53067">
    <property type="entry name" value="Actin-like ATPase domain"/>
    <property type="match status" value="2"/>
</dbReference>
<feature type="region of interest" description="Disordered" evidence="4">
    <location>
        <begin position="1"/>
        <end position="34"/>
    </location>
</feature>
<dbReference type="InterPro" id="IPR018484">
    <property type="entry name" value="FGGY_N"/>
</dbReference>
<accession>A0A7W6J7C4</accession>
<dbReference type="Gene3D" id="3.30.420.40">
    <property type="match status" value="1"/>
</dbReference>
<dbReference type="Pfam" id="PF00370">
    <property type="entry name" value="FGGY_N"/>
    <property type="match status" value="1"/>
</dbReference>
<feature type="domain" description="Carbohydrate kinase FGGY C-terminal" evidence="6">
    <location>
        <begin position="310"/>
        <end position="517"/>
    </location>
</feature>
<dbReference type="InterPro" id="IPR043129">
    <property type="entry name" value="ATPase_NBD"/>
</dbReference>
<reference evidence="7 8" key="1">
    <citation type="submission" date="2020-08" db="EMBL/GenBank/DDBJ databases">
        <title>Genomic Encyclopedia of Type Strains, Phase IV (KMG-IV): sequencing the most valuable type-strain genomes for metagenomic binning, comparative biology and taxonomic classification.</title>
        <authorList>
            <person name="Goeker M."/>
        </authorList>
    </citation>
    <scope>NUCLEOTIDE SEQUENCE [LARGE SCALE GENOMIC DNA]</scope>
    <source>
        <strain evidence="7 8">DSM 29853</strain>
    </source>
</reference>
<dbReference type="GO" id="GO:0005737">
    <property type="term" value="C:cytoplasm"/>
    <property type="evidence" value="ECO:0007669"/>
    <property type="project" value="TreeGrafter"/>
</dbReference>
<comment type="similarity">
    <text evidence="1">Belongs to the FGGY kinase family.</text>
</comment>
<dbReference type="Gene3D" id="1.20.58.2240">
    <property type="match status" value="1"/>
</dbReference>
<organism evidence="7 8">
    <name type="scientific">Gellertiella hungarica</name>
    <dbReference type="NCBI Taxonomy" id="1572859"/>
    <lineage>
        <taxon>Bacteria</taxon>
        <taxon>Pseudomonadati</taxon>
        <taxon>Pseudomonadota</taxon>
        <taxon>Alphaproteobacteria</taxon>
        <taxon>Hyphomicrobiales</taxon>
        <taxon>Rhizobiaceae</taxon>
        <taxon>Gellertiella</taxon>
    </lineage>
</organism>
<dbReference type="GO" id="GO:0019321">
    <property type="term" value="P:pentose metabolic process"/>
    <property type="evidence" value="ECO:0007669"/>
    <property type="project" value="TreeGrafter"/>
</dbReference>
<name>A0A7W6J7C4_9HYPH</name>
<dbReference type="GO" id="GO:0019150">
    <property type="term" value="F:D-ribulokinase activity"/>
    <property type="evidence" value="ECO:0007669"/>
    <property type="project" value="TreeGrafter"/>
</dbReference>
<dbReference type="CDD" id="cd07782">
    <property type="entry name" value="ASKHA_NBD_FGGY_D-RBK"/>
    <property type="match status" value="1"/>
</dbReference>
<keyword evidence="8" id="KW-1185">Reference proteome</keyword>
<dbReference type="PANTHER" id="PTHR43435:SF4">
    <property type="entry name" value="FGGY CARBOHYDRATE KINASE DOMAIN-CONTAINING PROTEIN"/>
    <property type="match status" value="1"/>
</dbReference>
<evidence type="ECO:0000256" key="2">
    <source>
        <dbReference type="ARBA" id="ARBA00022679"/>
    </source>
</evidence>
<dbReference type="NCBIfam" id="TIGR01315">
    <property type="entry name" value="5C_CHO_kinase"/>
    <property type="match status" value="1"/>
</dbReference>
<gene>
    <name evidence="7" type="ORF">GGR23_003374</name>
</gene>
<dbReference type="InterPro" id="IPR018485">
    <property type="entry name" value="FGGY_C"/>
</dbReference>